<feature type="modified residue" description="N6-(pyridoxal phosphate)lysine" evidence="6">
    <location>
        <position position="294"/>
    </location>
</feature>
<dbReference type="GO" id="GO:0004058">
    <property type="term" value="F:aromatic-L-amino-acid decarboxylase activity"/>
    <property type="evidence" value="ECO:0007669"/>
    <property type="project" value="UniProtKB-ARBA"/>
</dbReference>
<reference evidence="9" key="1">
    <citation type="submission" date="2017-02" db="EMBL/GenBank/DDBJ databases">
        <authorList>
            <person name="Varghese N."/>
            <person name="Submissions S."/>
        </authorList>
    </citation>
    <scope>NUCLEOTIDE SEQUENCE [LARGE SCALE GENOMIC DNA]</scope>
    <source>
        <strain evidence="9">9H-4</strain>
    </source>
</reference>
<dbReference type="EMBL" id="LT796768">
    <property type="protein sequence ID" value="SKB10092.1"/>
    <property type="molecule type" value="Genomic_DNA"/>
</dbReference>
<dbReference type="Pfam" id="PF00282">
    <property type="entry name" value="Pyridoxal_deC"/>
    <property type="match status" value="1"/>
</dbReference>
<dbReference type="AlphaFoldDB" id="A0A1T4Z7U3"/>
<dbReference type="InterPro" id="IPR015422">
    <property type="entry name" value="PyrdxlP-dep_Trfase_small"/>
</dbReference>
<dbReference type="OrthoDB" id="3335676at2"/>
<comment type="cofactor">
    <cofactor evidence="1 6 7">
        <name>pyridoxal 5'-phosphate</name>
        <dbReference type="ChEBI" id="CHEBI:597326"/>
    </cofactor>
</comment>
<dbReference type="InterPro" id="IPR010977">
    <property type="entry name" value="Aromatic_deC"/>
</dbReference>
<dbReference type="PANTHER" id="PTHR11999:SF70">
    <property type="entry name" value="MIP05841P"/>
    <property type="match status" value="1"/>
</dbReference>
<evidence type="ECO:0000313" key="9">
    <source>
        <dbReference type="Proteomes" id="UP000191040"/>
    </source>
</evidence>
<dbReference type="InterPro" id="IPR015424">
    <property type="entry name" value="PyrdxlP-dep_Trfase"/>
</dbReference>
<comment type="similarity">
    <text evidence="2 7">Belongs to the group II decarboxylase family.</text>
</comment>
<evidence type="ECO:0000313" key="8">
    <source>
        <dbReference type="EMBL" id="SKB10092.1"/>
    </source>
</evidence>
<dbReference type="SUPFAM" id="SSF53383">
    <property type="entry name" value="PLP-dependent transferases"/>
    <property type="match status" value="1"/>
</dbReference>
<dbReference type="Gene3D" id="3.40.640.10">
    <property type="entry name" value="Type I PLP-dependent aspartate aminotransferase-like (Major domain)"/>
    <property type="match status" value="1"/>
</dbReference>
<dbReference type="STRING" id="1736691.SAMN06295964_3095"/>
<dbReference type="Proteomes" id="UP000191040">
    <property type="component" value="Chromosome I"/>
</dbReference>
<protein>
    <submittedName>
        <fullName evidence="8">Glutamate or tyrosine decarboxylase</fullName>
    </submittedName>
</protein>
<keyword evidence="5 7" id="KW-0456">Lyase</keyword>
<proteinExistence type="inferred from homology"/>
<keyword evidence="4 6" id="KW-0663">Pyridoxal phosphate</keyword>
<name>A0A1T4Z7U3_9ACTN</name>
<dbReference type="PANTHER" id="PTHR11999">
    <property type="entry name" value="GROUP II PYRIDOXAL-5-PHOSPHATE DECARBOXYLASE"/>
    <property type="match status" value="1"/>
</dbReference>
<keyword evidence="3" id="KW-0210">Decarboxylase</keyword>
<evidence type="ECO:0000256" key="2">
    <source>
        <dbReference type="ARBA" id="ARBA00009533"/>
    </source>
</evidence>
<evidence type="ECO:0000256" key="1">
    <source>
        <dbReference type="ARBA" id="ARBA00001933"/>
    </source>
</evidence>
<dbReference type="Gene3D" id="3.90.1150.10">
    <property type="entry name" value="Aspartate Aminotransferase, domain 1"/>
    <property type="match status" value="1"/>
</dbReference>
<dbReference type="GO" id="GO:0030170">
    <property type="term" value="F:pyridoxal phosphate binding"/>
    <property type="evidence" value="ECO:0007669"/>
    <property type="project" value="InterPro"/>
</dbReference>
<evidence type="ECO:0000256" key="7">
    <source>
        <dbReference type="RuleBase" id="RU000382"/>
    </source>
</evidence>
<organism evidence="8 9">
    <name type="scientific">Aeromicrobium choanae</name>
    <dbReference type="NCBI Taxonomy" id="1736691"/>
    <lineage>
        <taxon>Bacteria</taxon>
        <taxon>Bacillati</taxon>
        <taxon>Actinomycetota</taxon>
        <taxon>Actinomycetes</taxon>
        <taxon>Propionibacteriales</taxon>
        <taxon>Nocardioidaceae</taxon>
        <taxon>Aeromicrobium</taxon>
    </lineage>
</organism>
<accession>A0A1T4Z7U3</accession>
<evidence type="ECO:0000256" key="4">
    <source>
        <dbReference type="ARBA" id="ARBA00022898"/>
    </source>
</evidence>
<keyword evidence="9" id="KW-1185">Reference proteome</keyword>
<dbReference type="RefSeq" id="WP_078700975.1">
    <property type="nucleotide sequence ID" value="NZ_LT796768.1"/>
</dbReference>
<evidence type="ECO:0000256" key="3">
    <source>
        <dbReference type="ARBA" id="ARBA00022793"/>
    </source>
</evidence>
<dbReference type="InterPro" id="IPR015421">
    <property type="entry name" value="PyrdxlP-dep_Trfase_major"/>
</dbReference>
<gene>
    <name evidence="8" type="ORF">SAMN06295964_3095</name>
</gene>
<evidence type="ECO:0000256" key="6">
    <source>
        <dbReference type="PIRSR" id="PIRSR602129-50"/>
    </source>
</evidence>
<dbReference type="InterPro" id="IPR002129">
    <property type="entry name" value="PyrdxlP-dep_de-COase"/>
</dbReference>
<dbReference type="GO" id="GO:0019752">
    <property type="term" value="P:carboxylic acid metabolic process"/>
    <property type="evidence" value="ECO:0007669"/>
    <property type="project" value="InterPro"/>
</dbReference>
<sequence>MDRPPDTSEALARAHEHALSWLATLPDRPVPPAASVADVIAALGADLPEGPTDPVEVIDLLARAAEPGLTAMPSGRFFGFVIGGTHPAAMAADWLTSAWDQNSGMRTVTPAATAVDDIAEGWVLDLLGLPAGGAVGFVTGGTTANFTCLAAGRDAVLTRAGWDVGTRGLAGSPGVRVLAGAEGHGSVDLALRYLGLGAPELVPVDAQGRLEAEALRAILEEGDDGQPTMVVLQAGNIHSGAFDPFDEAITVAHEHGAWVHIDGAFGLFAGASPSFRHLVNGYEAADSWATDAHKTLNVPYDCGLAIVRDPAALRAAMSMHGDYLIQDAAGDPFEKVPELSRRGRAFTVWAVLRSLGRSGVAELVDRLAGHARAFAEGIAGIESAEVLNDVVFTQVCAAFGDDDRTRDVVRLMLEDGTAWTTGSVWHDRAVLRISVSNWSTTDADVERTLGALRAAVAAS</sequence>
<evidence type="ECO:0000256" key="5">
    <source>
        <dbReference type="ARBA" id="ARBA00023239"/>
    </source>
</evidence>